<dbReference type="PANTHER" id="PTHR43792:SF1">
    <property type="entry name" value="N-ACETYLTRANSFERASE DOMAIN-CONTAINING PROTEIN"/>
    <property type="match status" value="1"/>
</dbReference>
<proteinExistence type="predicted"/>
<evidence type="ECO:0000313" key="2">
    <source>
        <dbReference type="EMBL" id="MBY8884504.1"/>
    </source>
</evidence>
<evidence type="ECO:0000259" key="1">
    <source>
        <dbReference type="PROSITE" id="PS51186"/>
    </source>
</evidence>
<dbReference type="RefSeq" id="WP_222975259.1">
    <property type="nucleotide sequence ID" value="NZ_JAINVZ010000003.1"/>
</dbReference>
<organism evidence="2 3">
    <name type="scientific">Streptantibioticus parmotrematis</name>
    <dbReference type="NCBI Taxonomy" id="2873249"/>
    <lineage>
        <taxon>Bacteria</taxon>
        <taxon>Bacillati</taxon>
        <taxon>Actinomycetota</taxon>
        <taxon>Actinomycetes</taxon>
        <taxon>Kitasatosporales</taxon>
        <taxon>Streptomycetaceae</taxon>
        <taxon>Streptantibioticus</taxon>
    </lineage>
</organism>
<name>A0ABS7QRS0_9ACTN</name>
<dbReference type="SUPFAM" id="SSF55729">
    <property type="entry name" value="Acyl-CoA N-acyltransferases (Nat)"/>
    <property type="match status" value="1"/>
</dbReference>
<keyword evidence="3" id="KW-1185">Reference proteome</keyword>
<gene>
    <name evidence="2" type="ORF">K7472_06555</name>
</gene>
<protein>
    <submittedName>
        <fullName evidence="2">GNAT family N-acetyltransferase</fullName>
    </submittedName>
</protein>
<dbReference type="InterPro" id="IPR000182">
    <property type="entry name" value="GNAT_dom"/>
</dbReference>
<accession>A0ABS7QRS0</accession>
<feature type="domain" description="N-acetyltransferase" evidence="1">
    <location>
        <begin position="8"/>
        <end position="162"/>
    </location>
</feature>
<dbReference type="InterPro" id="IPR051531">
    <property type="entry name" value="N-acetyltransferase"/>
</dbReference>
<evidence type="ECO:0000313" key="3">
    <source>
        <dbReference type="Proteomes" id="UP001198565"/>
    </source>
</evidence>
<dbReference type="EMBL" id="JAINVZ010000003">
    <property type="protein sequence ID" value="MBY8884504.1"/>
    <property type="molecule type" value="Genomic_DNA"/>
</dbReference>
<dbReference type="InterPro" id="IPR016181">
    <property type="entry name" value="Acyl_CoA_acyltransferase"/>
</dbReference>
<dbReference type="Pfam" id="PF13302">
    <property type="entry name" value="Acetyltransf_3"/>
    <property type="match status" value="1"/>
</dbReference>
<comment type="caution">
    <text evidence="2">The sequence shown here is derived from an EMBL/GenBank/DDBJ whole genome shotgun (WGS) entry which is preliminary data.</text>
</comment>
<sequence length="162" mass="17926">MRIVTPRLTLRPLTVEDATALVDLHADERVSRYTGAYSHERALVRLAAVEEQWRDRGYGLCAVELKATGEFLGRCGLNYWEQFDEVEAGWALRAAAWGHGYATEAARACVEWAAAALDVPYLTAMIHPGNTASARVAERLGFAPHREDVLFGAPVTVYVRPL</sequence>
<reference evidence="2 3" key="1">
    <citation type="submission" date="2021-08" db="EMBL/GenBank/DDBJ databases">
        <title>Streptomyces sp. PTM05 isolated from lichen.</title>
        <authorList>
            <person name="Somphong A."/>
            <person name="Phongsopitanun W."/>
            <person name="Tanasupawat S."/>
        </authorList>
    </citation>
    <scope>NUCLEOTIDE SEQUENCE [LARGE SCALE GENOMIC DNA]</scope>
    <source>
        <strain evidence="2 3">Ptm05</strain>
    </source>
</reference>
<dbReference type="PROSITE" id="PS51186">
    <property type="entry name" value="GNAT"/>
    <property type="match status" value="1"/>
</dbReference>
<dbReference type="Proteomes" id="UP001198565">
    <property type="component" value="Unassembled WGS sequence"/>
</dbReference>
<dbReference type="Gene3D" id="3.40.630.30">
    <property type="match status" value="1"/>
</dbReference>
<dbReference type="PANTHER" id="PTHR43792">
    <property type="entry name" value="GNAT FAMILY, PUTATIVE (AFU_ORTHOLOGUE AFUA_3G00765)-RELATED-RELATED"/>
    <property type="match status" value="1"/>
</dbReference>